<keyword evidence="2" id="KW-1185">Reference proteome</keyword>
<dbReference type="EMBL" id="ML991806">
    <property type="protein sequence ID" value="KAF2233462.1"/>
    <property type="molecule type" value="Genomic_DNA"/>
</dbReference>
<organism evidence="1 2">
    <name type="scientific">Viridothelium virens</name>
    <name type="common">Speckled blister lichen</name>
    <name type="synonym">Trypethelium virens</name>
    <dbReference type="NCBI Taxonomy" id="1048519"/>
    <lineage>
        <taxon>Eukaryota</taxon>
        <taxon>Fungi</taxon>
        <taxon>Dikarya</taxon>
        <taxon>Ascomycota</taxon>
        <taxon>Pezizomycotina</taxon>
        <taxon>Dothideomycetes</taxon>
        <taxon>Dothideomycetes incertae sedis</taxon>
        <taxon>Trypetheliales</taxon>
        <taxon>Trypetheliaceae</taxon>
        <taxon>Viridothelium</taxon>
    </lineage>
</organism>
<protein>
    <submittedName>
        <fullName evidence="1">Uncharacterized protein</fullName>
    </submittedName>
</protein>
<reference evidence="1" key="1">
    <citation type="journal article" date="2020" name="Stud. Mycol.">
        <title>101 Dothideomycetes genomes: a test case for predicting lifestyles and emergence of pathogens.</title>
        <authorList>
            <person name="Haridas S."/>
            <person name="Albert R."/>
            <person name="Binder M."/>
            <person name="Bloem J."/>
            <person name="Labutti K."/>
            <person name="Salamov A."/>
            <person name="Andreopoulos B."/>
            <person name="Baker S."/>
            <person name="Barry K."/>
            <person name="Bills G."/>
            <person name="Bluhm B."/>
            <person name="Cannon C."/>
            <person name="Castanera R."/>
            <person name="Culley D."/>
            <person name="Daum C."/>
            <person name="Ezra D."/>
            <person name="Gonzalez J."/>
            <person name="Henrissat B."/>
            <person name="Kuo A."/>
            <person name="Liang C."/>
            <person name="Lipzen A."/>
            <person name="Lutzoni F."/>
            <person name="Magnuson J."/>
            <person name="Mondo S."/>
            <person name="Nolan M."/>
            <person name="Ohm R."/>
            <person name="Pangilinan J."/>
            <person name="Park H.-J."/>
            <person name="Ramirez L."/>
            <person name="Alfaro M."/>
            <person name="Sun H."/>
            <person name="Tritt A."/>
            <person name="Yoshinaga Y."/>
            <person name="Zwiers L.-H."/>
            <person name="Turgeon B."/>
            <person name="Goodwin S."/>
            <person name="Spatafora J."/>
            <person name="Crous P."/>
            <person name="Grigoriev I."/>
        </authorList>
    </citation>
    <scope>NUCLEOTIDE SEQUENCE</scope>
    <source>
        <strain evidence="1">Tuck. ex Michener</strain>
    </source>
</reference>
<gene>
    <name evidence="1" type="ORF">EV356DRAFT_201945</name>
</gene>
<proteinExistence type="predicted"/>
<dbReference type="AlphaFoldDB" id="A0A6A6H621"/>
<evidence type="ECO:0000313" key="1">
    <source>
        <dbReference type="EMBL" id="KAF2233462.1"/>
    </source>
</evidence>
<evidence type="ECO:0000313" key="2">
    <source>
        <dbReference type="Proteomes" id="UP000800092"/>
    </source>
</evidence>
<sequence>MVGNVRQFRECWPLSALAGTLLSVDPRALQQNYLSGRQERSRVSSKKRRWDHLSLSFCVYPTFFIASSRRLIVWGEQAISCRSWHDISASPSCSPCHVSYPS</sequence>
<dbReference type="Proteomes" id="UP000800092">
    <property type="component" value="Unassembled WGS sequence"/>
</dbReference>
<accession>A0A6A6H621</accession>
<name>A0A6A6H621_VIRVR</name>